<evidence type="ECO:0000256" key="5">
    <source>
        <dbReference type="ARBA" id="ARBA00022884"/>
    </source>
</evidence>
<keyword evidence="5" id="KW-0694">RNA-binding</keyword>
<evidence type="ECO:0000256" key="1">
    <source>
        <dbReference type="ARBA" id="ARBA00004496"/>
    </source>
</evidence>
<dbReference type="Gene3D" id="3.40.50.720">
    <property type="entry name" value="NAD(P)-binding Rossmann-like Domain"/>
    <property type="match status" value="1"/>
</dbReference>
<evidence type="ECO:0000256" key="4">
    <source>
        <dbReference type="ARBA" id="ARBA00022857"/>
    </source>
</evidence>
<dbReference type="InterPro" id="IPR051603">
    <property type="entry name" value="Zinc-ADH_QOR/CCCR"/>
</dbReference>
<proteinExistence type="predicted"/>
<dbReference type="Pfam" id="PF13602">
    <property type="entry name" value="ADH_zinc_N_2"/>
    <property type="match status" value="1"/>
</dbReference>
<dbReference type="SMART" id="SM00829">
    <property type="entry name" value="PKS_ER"/>
    <property type="match status" value="1"/>
</dbReference>
<organism evidence="7 8">
    <name type="scientific">Arcticibacter pallidicorallinus</name>
    <dbReference type="NCBI Taxonomy" id="1259464"/>
    <lineage>
        <taxon>Bacteria</taxon>
        <taxon>Pseudomonadati</taxon>
        <taxon>Bacteroidota</taxon>
        <taxon>Sphingobacteriia</taxon>
        <taxon>Sphingobacteriales</taxon>
        <taxon>Sphingobacteriaceae</taxon>
        <taxon>Arcticibacter</taxon>
    </lineage>
</organism>
<evidence type="ECO:0000313" key="7">
    <source>
        <dbReference type="EMBL" id="PRY54347.1"/>
    </source>
</evidence>
<dbReference type="CDD" id="cd05289">
    <property type="entry name" value="MDR_like_2"/>
    <property type="match status" value="1"/>
</dbReference>
<dbReference type="InterPro" id="IPR002364">
    <property type="entry name" value="Quin_OxRdtase/zeta-crystal_CS"/>
</dbReference>
<dbReference type="PANTHER" id="PTHR44154">
    <property type="entry name" value="QUINONE OXIDOREDUCTASE"/>
    <property type="match status" value="1"/>
</dbReference>
<dbReference type="InterPro" id="IPR020843">
    <property type="entry name" value="ER"/>
</dbReference>
<dbReference type="RefSeq" id="WP_106291476.1">
    <property type="nucleotide sequence ID" value="NZ_PVTH01000002.1"/>
</dbReference>
<dbReference type="GO" id="GO:0005737">
    <property type="term" value="C:cytoplasm"/>
    <property type="evidence" value="ECO:0007669"/>
    <property type="project" value="UniProtKB-SubCell"/>
</dbReference>
<dbReference type="Pfam" id="PF08240">
    <property type="entry name" value="ADH_N"/>
    <property type="match status" value="1"/>
</dbReference>
<dbReference type="InterPro" id="IPR011032">
    <property type="entry name" value="GroES-like_sf"/>
</dbReference>
<protein>
    <submittedName>
        <fullName evidence="7">NADPH:quinone reductase-like Zn-dependent oxidoreductase</fullName>
    </submittedName>
</protein>
<evidence type="ECO:0000256" key="2">
    <source>
        <dbReference type="ARBA" id="ARBA00011881"/>
    </source>
</evidence>
<dbReference type="Gene3D" id="3.90.180.10">
    <property type="entry name" value="Medium-chain alcohol dehydrogenases, catalytic domain"/>
    <property type="match status" value="1"/>
</dbReference>
<dbReference type="SUPFAM" id="SSF50129">
    <property type="entry name" value="GroES-like"/>
    <property type="match status" value="1"/>
</dbReference>
<keyword evidence="8" id="KW-1185">Reference proteome</keyword>
<gene>
    <name evidence="7" type="ORF">B0I27_102113</name>
</gene>
<name>A0A2T0U940_9SPHI</name>
<keyword evidence="4" id="KW-0521">NADP</keyword>
<dbReference type="GO" id="GO:0016491">
    <property type="term" value="F:oxidoreductase activity"/>
    <property type="evidence" value="ECO:0007669"/>
    <property type="project" value="InterPro"/>
</dbReference>
<dbReference type="AlphaFoldDB" id="A0A2T0U940"/>
<dbReference type="PANTHER" id="PTHR44154:SF1">
    <property type="entry name" value="QUINONE OXIDOREDUCTASE"/>
    <property type="match status" value="1"/>
</dbReference>
<keyword evidence="3" id="KW-0963">Cytoplasm</keyword>
<dbReference type="GO" id="GO:0008270">
    <property type="term" value="F:zinc ion binding"/>
    <property type="evidence" value="ECO:0007669"/>
    <property type="project" value="InterPro"/>
</dbReference>
<dbReference type="InterPro" id="IPR036291">
    <property type="entry name" value="NAD(P)-bd_dom_sf"/>
</dbReference>
<accession>A0A2T0U940</accession>
<dbReference type="InterPro" id="IPR013154">
    <property type="entry name" value="ADH-like_N"/>
</dbReference>
<dbReference type="PROSITE" id="PS01162">
    <property type="entry name" value="QOR_ZETA_CRYSTAL"/>
    <property type="match status" value="1"/>
</dbReference>
<comment type="caution">
    <text evidence="7">The sequence shown here is derived from an EMBL/GenBank/DDBJ whole genome shotgun (WGS) entry which is preliminary data.</text>
</comment>
<dbReference type="SUPFAM" id="SSF51735">
    <property type="entry name" value="NAD(P)-binding Rossmann-fold domains"/>
    <property type="match status" value="1"/>
</dbReference>
<reference evidence="7 8" key="1">
    <citation type="submission" date="2018-03" db="EMBL/GenBank/DDBJ databases">
        <title>Genomic Encyclopedia of Type Strains, Phase III (KMG-III): the genomes of soil and plant-associated and newly described type strains.</title>
        <authorList>
            <person name="Whitman W."/>
        </authorList>
    </citation>
    <scope>NUCLEOTIDE SEQUENCE [LARGE SCALE GENOMIC DNA]</scope>
    <source>
        <strain evidence="7 8">CGMCC 1.9313</strain>
    </source>
</reference>
<comment type="subunit">
    <text evidence="2">Homotetramer.</text>
</comment>
<feature type="domain" description="Enoyl reductase (ER)" evidence="6">
    <location>
        <begin position="10"/>
        <end position="309"/>
    </location>
</feature>
<evidence type="ECO:0000259" key="6">
    <source>
        <dbReference type="SMART" id="SM00829"/>
    </source>
</evidence>
<dbReference type="GO" id="GO:0003723">
    <property type="term" value="F:RNA binding"/>
    <property type="evidence" value="ECO:0007669"/>
    <property type="project" value="UniProtKB-KW"/>
</dbReference>
<evidence type="ECO:0000256" key="3">
    <source>
        <dbReference type="ARBA" id="ARBA00022490"/>
    </source>
</evidence>
<dbReference type="Proteomes" id="UP000238034">
    <property type="component" value="Unassembled WGS sequence"/>
</dbReference>
<comment type="subcellular location">
    <subcellularLocation>
        <location evidence="1">Cytoplasm</location>
    </subcellularLocation>
</comment>
<dbReference type="OrthoDB" id="9787435at2"/>
<sequence length="311" mass="33260">MKAAIINRFGSPEELEIAELETPTAGPDQAVISIKAAGINPVDTKIRSGKHISCKDLNLPAVLGKDFSGTIEQVGENVSGFEVGDAVFGCSFGAGTYAEYMAAESSYFVKKPANLSFEEAAAVPLAALTAYQSIHEHLKLQTGQRILIHAAAGGVGHLAVQFAKLTGAYVYGTASETNAGFLKELGADEAIDYKNEKFEERASGLDAVIDAMGGDVLYRSISCVKSGGTVVCLPSSTKNDPKALALAREKDVNLIWPMMHPAKDQLESFAELLQDGKLRVRVDKVYSLDDINRAHSDMESHKTRGKLVVVI</sequence>
<dbReference type="EMBL" id="PVTH01000002">
    <property type="protein sequence ID" value="PRY54347.1"/>
    <property type="molecule type" value="Genomic_DNA"/>
</dbReference>
<evidence type="ECO:0000313" key="8">
    <source>
        <dbReference type="Proteomes" id="UP000238034"/>
    </source>
</evidence>